<dbReference type="InterPro" id="IPR036390">
    <property type="entry name" value="WH_DNA-bd_sf"/>
</dbReference>
<name>A0AAV8V099_9RHOD</name>
<evidence type="ECO:0008006" key="12">
    <source>
        <dbReference type="Google" id="ProtNLM"/>
    </source>
</evidence>
<evidence type="ECO:0000256" key="4">
    <source>
        <dbReference type="ARBA" id="ARBA00022884"/>
    </source>
</evidence>
<dbReference type="InterPro" id="IPR047201">
    <property type="entry name" value="ERI-1_3'hExo-like"/>
</dbReference>
<keyword evidence="11" id="KW-1185">Reference proteome</keyword>
<keyword evidence="1" id="KW-0540">Nuclease</keyword>
<gene>
    <name evidence="10" type="ORF">NDN08_008386</name>
</gene>
<protein>
    <recommendedName>
        <fullName evidence="12">C3H1-type domain-containing protein</fullName>
    </recommendedName>
</protein>
<keyword evidence="4 5" id="KW-0694">RNA-binding</keyword>
<keyword evidence="6" id="KW-0863">Zinc-finger</keyword>
<evidence type="ECO:0000256" key="2">
    <source>
        <dbReference type="ARBA" id="ARBA00022801"/>
    </source>
</evidence>
<evidence type="ECO:0000256" key="5">
    <source>
        <dbReference type="PROSITE-ProRule" id="PRU00332"/>
    </source>
</evidence>
<dbReference type="InterPro" id="IPR013520">
    <property type="entry name" value="Ribonucl_H"/>
</dbReference>
<dbReference type="Proteomes" id="UP001157974">
    <property type="component" value="Unassembled WGS sequence"/>
</dbReference>
<evidence type="ECO:0000313" key="11">
    <source>
        <dbReference type="Proteomes" id="UP001157974"/>
    </source>
</evidence>
<dbReference type="Pfam" id="PF05383">
    <property type="entry name" value="La"/>
    <property type="match status" value="1"/>
</dbReference>
<evidence type="ECO:0000256" key="7">
    <source>
        <dbReference type="SAM" id="MobiDB-lite"/>
    </source>
</evidence>
<feature type="domain" description="HTH La-type RNA-binding" evidence="9">
    <location>
        <begin position="85"/>
        <end position="186"/>
    </location>
</feature>
<feature type="domain" description="C3H1-type" evidence="8">
    <location>
        <begin position="206"/>
        <end position="233"/>
    </location>
</feature>
<comment type="caution">
    <text evidence="10">The sequence shown here is derived from an EMBL/GenBank/DDBJ whole genome shotgun (WGS) entry which is preliminary data.</text>
</comment>
<evidence type="ECO:0000313" key="10">
    <source>
        <dbReference type="EMBL" id="KAJ8908295.1"/>
    </source>
</evidence>
<dbReference type="Gene3D" id="1.10.10.10">
    <property type="entry name" value="Winged helix-like DNA-binding domain superfamily/Winged helix DNA-binding domain"/>
    <property type="match status" value="1"/>
</dbReference>
<dbReference type="PROSITE" id="PS50103">
    <property type="entry name" value="ZF_C3H1"/>
    <property type="match status" value="1"/>
</dbReference>
<evidence type="ECO:0000256" key="6">
    <source>
        <dbReference type="PROSITE-ProRule" id="PRU00723"/>
    </source>
</evidence>
<dbReference type="GO" id="GO:0000175">
    <property type="term" value="F:3'-5'-RNA exonuclease activity"/>
    <property type="evidence" value="ECO:0007669"/>
    <property type="project" value="InterPro"/>
</dbReference>
<feature type="region of interest" description="Disordered" evidence="7">
    <location>
        <begin position="53"/>
        <end position="83"/>
    </location>
</feature>
<keyword evidence="6" id="KW-0479">Metal-binding</keyword>
<organism evidence="10 11">
    <name type="scientific">Rhodosorus marinus</name>
    <dbReference type="NCBI Taxonomy" id="101924"/>
    <lineage>
        <taxon>Eukaryota</taxon>
        <taxon>Rhodophyta</taxon>
        <taxon>Stylonematophyceae</taxon>
        <taxon>Stylonematales</taxon>
        <taxon>Stylonemataceae</taxon>
        <taxon>Rhodosorus</taxon>
    </lineage>
</organism>
<dbReference type="SUPFAM" id="SSF46785">
    <property type="entry name" value="Winged helix' DNA-binding domain"/>
    <property type="match status" value="1"/>
</dbReference>
<dbReference type="EMBL" id="JAMWBK010000002">
    <property type="protein sequence ID" value="KAJ8908295.1"/>
    <property type="molecule type" value="Genomic_DNA"/>
</dbReference>
<dbReference type="PANTHER" id="PTHR23044">
    <property type="entry name" value="3'-5' EXONUCLEASE ERI1-RELATED"/>
    <property type="match status" value="1"/>
</dbReference>
<dbReference type="InterPro" id="IPR036397">
    <property type="entry name" value="RNaseH_sf"/>
</dbReference>
<dbReference type="Gene3D" id="3.30.420.10">
    <property type="entry name" value="Ribonuclease H-like superfamily/Ribonuclease H"/>
    <property type="match status" value="1"/>
</dbReference>
<reference evidence="10 11" key="1">
    <citation type="journal article" date="2023" name="Nat. Commun.">
        <title>Origin of minicircular mitochondrial genomes in red algae.</title>
        <authorList>
            <person name="Lee Y."/>
            <person name="Cho C.H."/>
            <person name="Lee Y.M."/>
            <person name="Park S.I."/>
            <person name="Yang J.H."/>
            <person name="West J.A."/>
            <person name="Bhattacharya D."/>
            <person name="Yoon H.S."/>
        </authorList>
    </citation>
    <scope>NUCLEOTIDE SEQUENCE [LARGE SCALE GENOMIC DNA]</scope>
    <source>
        <strain evidence="10 11">CCMP1338</strain>
        <tissue evidence="10">Whole cell</tissue>
    </source>
</reference>
<dbReference type="InterPro" id="IPR051274">
    <property type="entry name" value="3-5_Exoribonuclease"/>
</dbReference>
<evidence type="ECO:0000259" key="9">
    <source>
        <dbReference type="PROSITE" id="PS50961"/>
    </source>
</evidence>
<dbReference type="InterPro" id="IPR006630">
    <property type="entry name" value="La_HTH"/>
</dbReference>
<dbReference type="InterPro" id="IPR000571">
    <property type="entry name" value="Znf_CCCH"/>
</dbReference>
<dbReference type="InterPro" id="IPR012337">
    <property type="entry name" value="RNaseH-like_sf"/>
</dbReference>
<accession>A0AAV8V099</accession>
<evidence type="ECO:0000259" key="8">
    <source>
        <dbReference type="PROSITE" id="PS50103"/>
    </source>
</evidence>
<dbReference type="PROSITE" id="PS50961">
    <property type="entry name" value="HTH_LA"/>
    <property type="match status" value="1"/>
</dbReference>
<dbReference type="AlphaFoldDB" id="A0AAV8V099"/>
<feature type="compositionally biased region" description="Basic residues" evidence="7">
    <location>
        <begin position="57"/>
        <end position="77"/>
    </location>
</feature>
<evidence type="ECO:0000256" key="1">
    <source>
        <dbReference type="ARBA" id="ARBA00022722"/>
    </source>
</evidence>
<dbReference type="SUPFAM" id="SSF53098">
    <property type="entry name" value="Ribonuclease H-like"/>
    <property type="match status" value="1"/>
</dbReference>
<dbReference type="CDD" id="cd06133">
    <property type="entry name" value="ERI-1_3'hExo_like"/>
    <property type="match status" value="1"/>
</dbReference>
<dbReference type="GO" id="GO:0003723">
    <property type="term" value="F:RNA binding"/>
    <property type="evidence" value="ECO:0007669"/>
    <property type="project" value="UniProtKB-UniRule"/>
</dbReference>
<evidence type="ECO:0000256" key="3">
    <source>
        <dbReference type="ARBA" id="ARBA00022839"/>
    </source>
</evidence>
<keyword evidence="2" id="KW-0378">Hydrolase</keyword>
<feature type="zinc finger region" description="C3H1-type" evidence="6">
    <location>
        <begin position="206"/>
        <end position="233"/>
    </location>
</feature>
<dbReference type="Pfam" id="PF00929">
    <property type="entry name" value="RNase_T"/>
    <property type="match status" value="1"/>
</dbReference>
<keyword evidence="6" id="KW-0862">Zinc</keyword>
<sequence>MKIEHLAEMVGGSLACDGPKAWSETSQPGFIQVPPGSNRTLFARRRADGVCLNATRGPRRGRRGASRGGNRPRRHGGGKAGNFDVVIDMEPKPAIQRQVEYYFCEENLRTDDFLQRNLDGDGFCSINIISTFARIRIFTAKLKDAGDPRPSEELIADAIRESPYLEVGRDSGHLQVRRVLKYSLKDISGGVPVTVKPSRASSSTKEERGAPCKYHFAGYCDRGSRCPNTHNMDYCDAIERQWMNPIGSGSASKTGPLVDKLKKICSQLGLSSPSLSYASKMVRSKLDAAQARTVGERQAFDYFVVIDIEGQHEIIEFPAIVFSTKGLREVGRFHRWVKPVNLWRGKSLNPRSDSVPFSQVLKEFEAYLRELGLVGRNSNENRFAMVCCGNWDVKTQIPKQCKLNGVSVPRYMRQWINIKDVFNEVYVSKTKATGMKAMLRRSGLVGTDGAVEGVHHLGMHDTENITRILLRLLEQNVQIGITGKL</sequence>
<proteinExistence type="predicted"/>
<dbReference type="SMART" id="SM00715">
    <property type="entry name" value="LA"/>
    <property type="match status" value="1"/>
</dbReference>
<keyword evidence="3" id="KW-0269">Exonuclease</keyword>
<dbReference type="PANTHER" id="PTHR23044:SF61">
    <property type="entry name" value="3'-5' EXORIBONUCLEASE 1-RELATED"/>
    <property type="match status" value="1"/>
</dbReference>
<dbReference type="GO" id="GO:0008270">
    <property type="term" value="F:zinc ion binding"/>
    <property type="evidence" value="ECO:0007669"/>
    <property type="project" value="UniProtKB-KW"/>
</dbReference>
<dbReference type="InterPro" id="IPR036388">
    <property type="entry name" value="WH-like_DNA-bd_sf"/>
</dbReference>
<dbReference type="CDD" id="cd07323">
    <property type="entry name" value="LAM"/>
    <property type="match status" value="1"/>
</dbReference>